<dbReference type="EMBL" id="FXUG01000001">
    <property type="protein sequence ID" value="SMP41801.1"/>
    <property type="molecule type" value="Genomic_DNA"/>
</dbReference>
<accession>A0ABY1PPW6</accession>
<evidence type="ECO:0000313" key="2">
    <source>
        <dbReference type="EMBL" id="SMP41801.1"/>
    </source>
</evidence>
<organism evidence="2 3">
    <name type="scientific">Neorhodopirellula lusitana</name>
    <dbReference type="NCBI Taxonomy" id="445327"/>
    <lineage>
        <taxon>Bacteria</taxon>
        <taxon>Pseudomonadati</taxon>
        <taxon>Planctomycetota</taxon>
        <taxon>Planctomycetia</taxon>
        <taxon>Pirellulales</taxon>
        <taxon>Pirellulaceae</taxon>
        <taxon>Neorhodopirellula</taxon>
    </lineage>
</organism>
<keyword evidence="3" id="KW-1185">Reference proteome</keyword>
<name>A0ABY1PPW6_9BACT</name>
<evidence type="ECO:0000313" key="3">
    <source>
        <dbReference type="Proteomes" id="UP001158067"/>
    </source>
</evidence>
<keyword evidence="1" id="KW-1133">Transmembrane helix</keyword>
<proteinExistence type="predicted"/>
<gene>
    <name evidence="2" type="ORF">SAMN06265222_101658</name>
</gene>
<reference evidence="2 3" key="1">
    <citation type="submission" date="2017-05" db="EMBL/GenBank/DDBJ databases">
        <authorList>
            <person name="Varghese N."/>
            <person name="Submissions S."/>
        </authorList>
    </citation>
    <scope>NUCLEOTIDE SEQUENCE [LARGE SCALE GENOMIC DNA]</scope>
    <source>
        <strain evidence="2 3">DSM 25457</strain>
    </source>
</reference>
<protein>
    <submittedName>
        <fullName evidence="2">Uncharacterized protein</fullName>
    </submittedName>
</protein>
<comment type="caution">
    <text evidence="2">The sequence shown here is derived from an EMBL/GenBank/DDBJ whole genome shotgun (WGS) entry which is preliminary data.</text>
</comment>
<feature type="transmembrane region" description="Helical" evidence="1">
    <location>
        <begin position="52"/>
        <end position="73"/>
    </location>
</feature>
<sequence>MPNYPPQPREPDGADIGLFLMAILFLMMVFGLPACIVCTPAILIFDVKPGNNYYLAFIGLVDFLMSLMFLGWLQSKNR</sequence>
<dbReference type="Proteomes" id="UP001158067">
    <property type="component" value="Unassembled WGS sequence"/>
</dbReference>
<evidence type="ECO:0000256" key="1">
    <source>
        <dbReference type="SAM" id="Phobius"/>
    </source>
</evidence>
<keyword evidence="1" id="KW-0812">Transmembrane</keyword>
<keyword evidence="1" id="KW-0472">Membrane</keyword>
<feature type="transmembrane region" description="Helical" evidence="1">
    <location>
        <begin position="20"/>
        <end position="45"/>
    </location>
</feature>